<sequence>MQDLGKFLVCRGLAATPPIYESAWPKLVREEPLRVRWIEMPERYGPVIIKFSILSQLVSQSHCGLALFAGGSVAQNLPQSECKIEHLLWCDAAGTRQSRRCEIAFPSPERNN</sequence>
<reference evidence="1" key="1">
    <citation type="journal article" date="2020" name="Stud. Mycol.">
        <title>101 Dothideomycetes genomes: a test case for predicting lifestyles and emergence of pathogens.</title>
        <authorList>
            <person name="Haridas S."/>
            <person name="Albert R."/>
            <person name="Binder M."/>
            <person name="Bloem J."/>
            <person name="Labutti K."/>
            <person name="Salamov A."/>
            <person name="Andreopoulos B."/>
            <person name="Baker S."/>
            <person name="Barry K."/>
            <person name="Bills G."/>
            <person name="Bluhm B."/>
            <person name="Cannon C."/>
            <person name="Castanera R."/>
            <person name="Culley D."/>
            <person name="Daum C."/>
            <person name="Ezra D."/>
            <person name="Gonzalez J."/>
            <person name="Henrissat B."/>
            <person name="Kuo A."/>
            <person name="Liang C."/>
            <person name="Lipzen A."/>
            <person name="Lutzoni F."/>
            <person name="Magnuson J."/>
            <person name="Mondo S."/>
            <person name="Nolan M."/>
            <person name="Ohm R."/>
            <person name="Pangilinan J."/>
            <person name="Park H.-J."/>
            <person name="Ramirez L."/>
            <person name="Alfaro M."/>
            <person name="Sun H."/>
            <person name="Tritt A."/>
            <person name="Yoshinaga Y."/>
            <person name="Zwiers L.-H."/>
            <person name="Turgeon B."/>
            <person name="Goodwin S."/>
            <person name="Spatafora J."/>
            <person name="Crous P."/>
            <person name="Grigoriev I."/>
        </authorList>
    </citation>
    <scope>NUCLEOTIDE SEQUENCE</scope>
    <source>
        <strain evidence="1">CBS 115976</strain>
    </source>
</reference>
<evidence type="ECO:0000313" key="2">
    <source>
        <dbReference type="Proteomes" id="UP000799302"/>
    </source>
</evidence>
<dbReference type="EMBL" id="MU004230">
    <property type="protein sequence ID" value="KAF2675326.1"/>
    <property type="molecule type" value="Genomic_DNA"/>
</dbReference>
<protein>
    <submittedName>
        <fullName evidence="1">Uncharacterized protein</fullName>
    </submittedName>
</protein>
<organism evidence="1 2">
    <name type="scientific">Microthyrium microscopicum</name>
    <dbReference type="NCBI Taxonomy" id="703497"/>
    <lineage>
        <taxon>Eukaryota</taxon>
        <taxon>Fungi</taxon>
        <taxon>Dikarya</taxon>
        <taxon>Ascomycota</taxon>
        <taxon>Pezizomycotina</taxon>
        <taxon>Dothideomycetes</taxon>
        <taxon>Dothideomycetes incertae sedis</taxon>
        <taxon>Microthyriales</taxon>
        <taxon>Microthyriaceae</taxon>
        <taxon>Microthyrium</taxon>
    </lineage>
</organism>
<evidence type="ECO:0000313" key="1">
    <source>
        <dbReference type="EMBL" id="KAF2675326.1"/>
    </source>
</evidence>
<dbReference type="AlphaFoldDB" id="A0A6A6UU81"/>
<accession>A0A6A6UU81</accession>
<proteinExistence type="predicted"/>
<gene>
    <name evidence="1" type="ORF">BT63DRAFT_450317</name>
</gene>
<dbReference type="Proteomes" id="UP000799302">
    <property type="component" value="Unassembled WGS sequence"/>
</dbReference>
<keyword evidence="2" id="KW-1185">Reference proteome</keyword>
<name>A0A6A6UU81_9PEZI</name>